<evidence type="ECO:0000256" key="1">
    <source>
        <dbReference type="SAM" id="Phobius"/>
    </source>
</evidence>
<accession>A0A5K7YB89</accession>
<feature type="transmembrane region" description="Helical" evidence="1">
    <location>
        <begin position="36"/>
        <end position="59"/>
    </location>
</feature>
<feature type="transmembrane region" description="Helical" evidence="1">
    <location>
        <begin position="65"/>
        <end position="87"/>
    </location>
</feature>
<dbReference type="RefSeq" id="WP_155315011.1">
    <property type="nucleotide sequence ID" value="NZ_AP021874.1"/>
</dbReference>
<organism evidence="2 3">
    <name type="scientific">Desulfosarcina alkanivorans</name>
    <dbReference type="NCBI Taxonomy" id="571177"/>
    <lineage>
        <taxon>Bacteria</taxon>
        <taxon>Pseudomonadati</taxon>
        <taxon>Thermodesulfobacteriota</taxon>
        <taxon>Desulfobacteria</taxon>
        <taxon>Desulfobacterales</taxon>
        <taxon>Desulfosarcinaceae</taxon>
        <taxon>Desulfosarcina</taxon>
    </lineage>
</organism>
<reference evidence="2 3" key="1">
    <citation type="submission" date="2019-11" db="EMBL/GenBank/DDBJ databases">
        <title>Comparative genomics of hydrocarbon-degrading Desulfosarcina strains.</title>
        <authorList>
            <person name="Watanabe M."/>
            <person name="Kojima H."/>
            <person name="Fukui M."/>
        </authorList>
    </citation>
    <scope>NUCLEOTIDE SEQUENCE [LARGE SCALE GENOMIC DNA]</scope>
    <source>
        <strain evidence="2 3">PL12</strain>
    </source>
</reference>
<evidence type="ECO:0008006" key="4">
    <source>
        <dbReference type="Google" id="ProtNLM"/>
    </source>
</evidence>
<dbReference type="OrthoDB" id="5457334at2"/>
<proteinExistence type="predicted"/>
<evidence type="ECO:0000313" key="2">
    <source>
        <dbReference type="EMBL" id="BBO66672.1"/>
    </source>
</evidence>
<sequence length="176" mass="18851">MEHLSARFYAHTLTALLIRPGTFFSTRFEQISSWQAVGILAISGLLFSATGTLLAPGTATLTRGAILFINAIGMVGIAAGIGYLAVVASTGRRYPFSRLWNVFSLSSGAVLLLAWIPSAFIFTEPWKWWLIGTGLVNGLGMTRARAAIIVGLTFGATVMVIYSMIPLVNLARGLPM</sequence>
<dbReference type="Proteomes" id="UP000427906">
    <property type="component" value="Chromosome"/>
</dbReference>
<keyword evidence="1" id="KW-1133">Transmembrane helix</keyword>
<keyword evidence="1" id="KW-0472">Membrane</keyword>
<gene>
    <name evidence="2" type="ORF">DSCA_06020</name>
</gene>
<keyword evidence="1" id="KW-0812">Transmembrane</keyword>
<feature type="transmembrane region" description="Helical" evidence="1">
    <location>
        <begin position="146"/>
        <end position="171"/>
    </location>
</feature>
<dbReference type="EMBL" id="AP021874">
    <property type="protein sequence ID" value="BBO66672.1"/>
    <property type="molecule type" value="Genomic_DNA"/>
</dbReference>
<feature type="transmembrane region" description="Helical" evidence="1">
    <location>
        <begin position="99"/>
        <end position="122"/>
    </location>
</feature>
<protein>
    <recommendedName>
        <fullName evidence="4">Yip1 domain-containing protein</fullName>
    </recommendedName>
</protein>
<keyword evidence="3" id="KW-1185">Reference proteome</keyword>
<evidence type="ECO:0000313" key="3">
    <source>
        <dbReference type="Proteomes" id="UP000427906"/>
    </source>
</evidence>
<dbReference type="AlphaFoldDB" id="A0A5K7YB89"/>
<name>A0A5K7YB89_9BACT</name>
<dbReference type="KEGG" id="dalk:DSCA_06020"/>